<protein>
    <recommendedName>
        <fullName evidence="5">SXP/RAL-2 family protein Ani s 5-like cation-binding domain-containing protein</fullName>
    </recommendedName>
</protein>
<sequence>MRLLFLLLVLSGCAVARNYDVPDRQSSSPPLNDESIALASNNADFISSLPLSSSKSIDGLNGVDVTDRPGNDRDEGPDITSVDIRRKREISDSEFIDLEMMVIDSIGKFEFPGFQTVAALGNLVLGITNFFTKKDEKRIEAEKQLKIRQEIAKEAMRRHKEIIDGIATLSEAEKERHRVILDWFDNLSEAEKKHQRETLDGMAQMGDVVESINGTVTLITKKLETIHDAFKLFEKAQFQSQGTISTISTPRSSRANS</sequence>
<feature type="chain" id="PRO_5042878217" description="SXP/RAL-2 family protein Ani s 5-like cation-binding domain-containing protein" evidence="2">
    <location>
        <begin position="17"/>
        <end position="257"/>
    </location>
</feature>
<dbReference type="Proteomes" id="UP001328107">
    <property type="component" value="Unassembled WGS sequence"/>
</dbReference>
<evidence type="ECO:0000256" key="1">
    <source>
        <dbReference type="SAM" id="MobiDB-lite"/>
    </source>
</evidence>
<feature type="compositionally biased region" description="Basic and acidic residues" evidence="1">
    <location>
        <begin position="65"/>
        <end position="76"/>
    </location>
</feature>
<proteinExistence type="predicted"/>
<evidence type="ECO:0008006" key="5">
    <source>
        <dbReference type="Google" id="ProtNLM"/>
    </source>
</evidence>
<keyword evidence="2" id="KW-0732">Signal</keyword>
<reference evidence="4" key="1">
    <citation type="submission" date="2022-10" db="EMBL/GenBank/DDBJ databases">
        <title>Genome assembly of Pristionchus species.</title>
        <authorList>
            <person name="Yoshida K."/>
            <person name="Sommer R.J."/>
        </authorList>
    </citation>
    <scope>NUCLEOTIDE SEQUENCE [LARGE SCALE GENOMIC DNA]</scope>
    <source>
        <strain evidence="4">RS5460</strain>
    </source>
</reference>
<keyword evidence="4" id="KW-1185">Reference proteome</keyword>
<gene>
    <name evidence="3" type="ORF">PMAYCL1PPCAC_26335</name>
</gene>
<evidence type="ECO:0000313" key="3">
    <source>
        <dbReference type="EMBL" id="GMR56140.1"/>
    </source>
</evidence>
<name>A0AAN5D5N0_9BILA</name>
<evidence type="ECO:0000313" key="4">
    <source>
        <dbReference type="Proteomes" id="UP001328107"/>
    </source>
</evidence>
<organism evidence="3 4">
    <name type="scientific">Pristionchus mayeri</name>
    <dbReference type="NCBI Taxonomy" id="1317129"/>
    <lineage>
        <taxon>Eukaryota</taxon>
        <taxon>Metazoa</taxon>
        <taxon>Ecdysozoa</taxon>
        <taxon>Nematoda</taxon>
        <taxon>Chromadorea</taxon>
        <taxon>Rhabditida</taxon>
        <taxon>Rhabditina</taxon>
        <taxon>Diplogasteromorpha</taxon>
        <taxon>Diplogasteroidea</taxon>
        <taxon>Neodiplogasteridae</taxon>
        <taxon>Pristionchus</taxon>
    </lineage>
</organism>
<dbReference type="EMBL" id="BTRK01000005">
    <property type="protein sequence ID" value="GMR56140.1"/>
    <property type="molecule type" value="Genomic_DNA"/>
</dbReference>
<feature type="signal peptide" evidence="2">
    <location>
        <begin position="1"/>
        <end position="16"/>
    </location>
</feature>
<dbReference type="AlphaFoldDB" id="A0AAN5D5N0"/>
<comment type="caution">
    <text evidence="3">The sequence shown here is derived from an EMBL/GenBank/DDBJ whole genome shotgun (WGS) entry which is preliminary data.</text>
</comment>
<accession>A0AAN5D5N0</accession>
<evidence type="ECO:0000256" key="2">
    <source>
        <dbReference type="SAM" id="SignalP"/>
    </source>
</evidence>
<feature type="region of interest" description="Disordered" evidence="1">
    <location>
        <begin position="60"/>
        <end position="79"/>
    </location>
</feature>